<feature type="region of interest" description="Disordered" evidence="1">
    <location>
        <begin position="791"/>
        <end position="856"/>
    </location>
</feature>
<gene>
    <name evidence="2" type="primary">FGENESH: predicted gene_10.128</name>
    <name evidence="3" type="ORF">AAT19DRAFT_9454</name>
    <name evidence="2" type="ORF">BN2166_0052910</name>
</gene>
<dbReference type="Proteomes" id="UP000239560">
    <property type="component" value="Unassembled WGS sequence"/>
</dbReference>
<feature type="region of interest" description="Disordered" evidence="1">
    <location>
        <begin position="655"/>
        <end position="763"/>
    </location>
</feature>
<organism evidence="2 4">
    <name type="scientific">Rhodotorula toruloides</name>
    <name type="common">Yeast</name>
    <name type="synonym">Rhodosporidium toruloides</name>
    <dbReference type="NCBI Taxonomy" id="5286"/>
    <lineage>
        <taxon>Eukaryota</taxon>
        <taxon>Fungi</taxon>
        <taxon>Dikarya</taxon>
        <taxon>Basidiomycota</taxon>
        <taxon>Pucciniomycotina</taxon>
        <taxon>Microbotryomycetes</taxon>
        <taxon>Sporidiobolales</taxon>
        <taxon>Sporidiobolaceae</taxon>
        <taxon>Rhodotorula</taxon>
    </lineage>
</organism>
<feature type="compositionally biased region" description="Polar residues" evidence="1">
    <location>
        <begin position="713"/>
        <end position="730"/>
    </location>
</feature>
<dbReference type="Proteomes" id="UP000199069">
    <property type="component" value="Unassembled WGS sequence"/>
</dbReference>
<feature type="compositionally biased region" description="Polar residues" evidence="1">
    <location>
        <begin position="658"/>
        <end position="684"/>
    </location>
</feature>
<reference evidence="3 5" key="2">
    <citation type="journal article" date="2018" name="Elife">
        <title>Functional genomics of lipid metabolism in the oleaginous yeast Rhodosporidium toruloides.</title>
        <authorList>
            <person name="Coradetti S.T."/>
            <person name="Pinel D."/>
            <person name="Geiselman G."/>
            <person name="Ito M."/>
            <person name="Mondo S."/>
            <person name="Reilly M.C."/>
            <person name="Cheng Y.F."/>
            <person name="Bauer S."/>
            <person name="Grigoriev I."/>
            <person name="Gladden J.M."/>
            <person name="Simmons B.A."/>
            <person name="Brem R."/>
            <person name="Arkin A.P."/>
            <person name="Skerker J.M."/>
        </authorList>
    </citation>
    <scope>NUCLEOTIDE SEQUENCE [LARGE SCALE GENOMIC DNA]</scope>
    <source>
        <strain evidence="3 5">NBRC 0880</strain>
    </source>
</reference>
<evidence type="ECO:0000313" key="2">
    <source>
        <dbReference type="EMBL" id="CTR09430.1"/>
    </source>
</evidence>
<sequence>MPSPTNARATPAPGAGGELDDEAARRAAALFEASPGIYTLRKRKRMSINEQDNGTDEEEAEPVAEKKQIEQKGKKGVGKKGGKAPAKSKAPVAKKARAGLFARDEQAPLAGGAAAAEVEDPADDSSLTSLSDLDERVPAATASPAPSRPSPKSTERKIVTVEMEEEDDLEQDEPDQPSEDDDFHPSKPMPAAMKTKSFGGRKTKVPATNGKASGKTNGKKRPAAKKKASTKPAAARRPLHTQAPPLMTNGPSSRPPARVQSSKHLPRVPTDFRPPSMPSVMELYERREEVLQQARLEATRDANLQIRSEDLIATALESLETGSQQTALSLAMNRYSSFCAHPAVDIPPFPITPTKISLFLSRVPTGPLPLLILSVFPQPDVYPIPVAGVLDPNLTPDESTRVTQELVRCWVDAFSFAQMATRDIWEPVLDRERFEARAREDTPLSQTRDALHPSLRPIKDDFVVREIIAAVESYEHMQSYPKRMDAQRSAAAAASSAGEAVGSIEPTVVMGGGKGKTKWTKGGKAVAAPSKSTTPTTPLSQRDGAGTPSDFPLHGAAVPAQHASPPLGSAIVSGSDWNATDLSYYPQLEAQLSYAVQDGSTSYDRPPVADTATDSLFPVTELRDLASHAKQIEQPAHRRMTSSYASLEAGHAVAGPSTGFSTSSSVQHDAYSSQTPYGTGSSAFARSRHVSHDPRLQTVEHGPPRQLPAMQPAFTSQAPHPQQVSRTIAQASHAFPFTEGGSSTTIPTTTAAPTSWHPSQAAMGRRDSAIDLLGEAASLVEARRDQHPFAAPFDAQTDSSHALPTAPSMQRTVSQPSWAQSSSHDPVRRLSAGYPFDPSPASQRPKLQHQPASYPFTHRSTSYANSQLPLIDEGVGAASHPSHLPPTPYSAVPGHEFDLPSHGAHGYTTHQYRSSVSQWRSSESYTSSQAYPSPAPPSTGHFSTSDAAYEGFDDRYSFGATQAPGPSDSTAGASIGLGIQLN</sequence>
<proteinExistence type="predicted"/>
<feature type="compositionally biased region" description="Basic and acidic residues" evidence="1">
    <location>
        <begin position="63"/>
        <end position="73"/>
    </location>
</feature>
<feature type="compositionally biased region" description="Basic residues" evidence="1">
    <location>
        <begin position="217"/>
        <end position="229"/>
    </location>
</feature>
<reference evidence="2 4" key="1">
    <citation type="submission" date="2015-07" db="EMBL/GenBank/DDBJ databases">
        <authorList>
            <person name="Cajimat M.N.B."/>
            <person name="Milazzo M.L."/>
            <person name="Fulhorst C.F."/>
        </authorList>
    </citation>
    <scope>NUCLEOTIDE SEQUENCE [LARGE SCALE GENOMIC DNA]</scope>
    <source>
        <strain evidence="2">Single colony</strain>
    </source>
</reference>
<feature type="compositionally biased region" description="Polar residues" evidence="1">
    <location>
        <begin position="796"/>
        <end position="824"/>
    </location>
</feature>
<evidence type="ECO:0000313" key="4">
    <source>
        <dbReference type="Proteomes" id="UP000199069"/>
    </source>
</evidence>
<dbReference type="AlphaFoldDB" id="A0A0K3CLW5"/>
<evidence type="ECO:0000256" key="1">
    <source>
        <dbReference type="SAM" id="MobiDB-lite"/>
    </source>
</evidence>
<feature type="region of interest" description="Disordered" evidence="1">
    <location>
        <begin position="41"/>
        <end position="276"/>
    </location>
</feature>
<feature type="compositionally biased region" description="Low complexity" evidence="1">
    <location>
        <begin position="738"/>
        <end position="754"/>
    </location>
</feature>
<feature type="compositionally biased region" description="Acidic residues" evidence="1">
    <location>
        <begin position="162"/>
        <end position="182"/>
    </location>
</feature>
<feature type="compositionally biased region" description="Acidic residues" evidence="1">
    <location>
        <begin position="53"/>
        <end position="62"/>
    </location>
</feature>
<feature type="region of interest" description="Disordered" evidence="1">
    <location>
        <begin position="506"/>
        <end position="562"/>
    </location>
</feature>
<evidence type="ECO:0000313" key="5">
    <source>
        <dbReference type="Proteomes" id="UP000239560"/>
    </source>
</evidence>
<feature type="compositionally biased region" description="Low complexity" evidence="1">
    <location>
        <begin position="107"/>
        <end position="116"/>
    </location>
</feature>
<dbReference type="OrthoDB" id="2525631at2759"/>
<feature type="compositionally biased region" description="Low complexity" evidence="1">
    <location>
        <begin position="522"/>
        <end position="540"/>
    </location>
</feature>
<dbReference type="EMBL" id="LCTV02000010">
    <property type="protein sequence ID" value="PRQ72115.1"/>
    <property type="molecule type" value="Genomic_DNA"/>
</dbReference>
<keyword evidence="4" id="KW-1185">Reference proteome</keyword>
<name>A0A0K3CLW5_RHOTO</name>
<dbReference type="EMBL" id="CWKI01000010">
    <property type="protein sequence ID" value="CTR09430.1"/>
    <property type="molecule type" value="Genomic_DNA"/>
</dbReference>
<evidence type="ECO:0000313" key="3">
    <source>
        <dbReference type="EMBL" id="PRQ72115.1"/>
    </source>
</evidence>
<feature type="region of interest" description="Disordered" evidence="1">
    <location>
        <begin position="926"/>
        <end position="982"/>
    </location>
</feature>
<protein>
    <submittedName>
        <fullName evidence="2 3">Proteophosphoglycan ppg4</fullName>
    </submittedName>
</protein>
<accession>A0A0K3CLW5</accession>
<feature type="region of interest" description="Disordered" evidence="1">
    <location>
        <begin position="1"/>
        <end position="21"/>
    </location>
</feature>